<accession>A3I1R7</accession>
<keyword evidence="1" id="KW-0812">Transmembrane</keyword>
<dbReference type="Proteomes" id="UP000003919">
    <property type="component" value="Unassembled WGS sequence"/>
</dbReference>
<evidence type="ECO:0000313" key="3">
    <source>
        <dbReference type="Proteomes" id="UP000003919"/>
    </source>
</evidence>
<dbReference type="AlphaFoldDB" id="A3I1R7"/>
<comment type="caution">
    <text evidence="2">The sequence shown here is derived from an EMBL/GenBank/DDBJ whole genome shotgun (WGS) entry which is preliminary data.</text>
</comment>
<evidence type="ECO:0000256" key="1">
    <source>
        <dbReference type="SAM" id="Phobius"/>
    </source>
</evidence>
<dbReference type="STRING" id="388413.ALPR1_08913"/>
<proteinExistence type="predicted"/>
<feature type="transmembrane region" description="Helical" evidence="1">
    <location>
        <begin position="7"/>
        <end position="30"/>
    </location>
</feature>
<dbReference type="EMBL" id="AAXU02000001">
    <property type="protein sequence ID" value="EAZ79733.2"/>
    <property type="molecule type" value="Genomic_DNA"/>
</dbReference>
<gene>
    <name evidence="2" type="ORF">ALPR1_08913</name>
</gene>
<evidence type="ECO:0000313" key="2">
    <source>
        <dbReference type="EMBL" id="EAZ79733.2"/>
    </source>
</evidence>
<feature type="transmembrane region" description="Helical" evidence="1">
    <location>
        <begin position="56"/>
        <end position="80"/>
    </location>
</feature>
<sequence length="83" mass="9505">MTLGIGLIGYYIGAFFLFMPFSFLVAFWLLNYLTELRTGKPIIFGTRWNAPKKKRWISGLNTFLVLMLTFTLTFALALLFGQA</sequence>
<dbReference type="HOGENOM" id="CLU_2535161_0_0_10"/>
<reference evidence="2 3" key="1">
    <citation type="journal article" date="2011" name="J. Bacteriol.">
        <title>Complete genome sequence of Algoriphagus sp. PR1, bacterial prey of a colony-forming choanoflagellate.</title>
        <authorList>
            <person name="Alegado R.A."/>
            <person name="Ferriera S."/>
            <person name="Nusbaum C."/>
            <person name="Young S.K."/>
            <person name="Zeng Q."/>
            <person name="Imamovic A."/>
            <person name="Fairclough S.R."/>
            <person name="King N."/>
        </authorList>
    </citation>
    <scope>NUCLEOTIDE SEQUENCE [LARGE SCALE GENOMIC DNA]</scope>
    <source>
        <strain evidence="2 3">PR1</strain>
    </source>
</reference>
<keyword evidence="3" id="KW-1185">Reference proteome</keyword>
<keyword evidence="1" id="KW-0472">Membrane</keyword>
<protein>
    <submittedName>
        <fullName evidence="2">Uncharacterized protein</fullName>
    </submittedName>
</protein>
<organism evidence="2 3">
    <name type="scientific">Algoriphagus machipongonensis</name>
    <dbReference type="NCBI Taxonomy" id="388413"/>
    <lineage>
        <taxon>Bacteria</taxon>
        <taxon>Pseudomonadati</taxon>
        <taxon>Bacteroidota</taxon>
        <taxon>Cytophagia</taxon>
        <taxon>Cytophagales</taxon>
        <taxon>Cyclobacteriaceae</taxon>
        <taxon>Algoriphagus</taxon>
    </lineage>
</organism>
<name>A3I1R7_9BACT</name>
<keyword evidence="1" id="KW-1133">Transmembrane helix</keyword>